<dbReference type="EC" id="2.3.2.27" evidence="3"/>
<dbReference type="CDD" id="cd00878">
    <property type="entry name" value="Arf_Arl"/>
    <property type="match status" value="1"/>
</dbReference>
<evidence type="ECO:0000256" key="6">
    <source>
        <dbReference type="ARBA" id="ARBA00022741"/>
    </source>
</evidence>
<dbReference type="GO" id="GO:0003924">
    <property type="term" value="F:GTPase activity"/>
    <property type="evidence" value="ECO:0007669"/>
    <property type="project" value="InterPro"/>
</dbReference>
<dbReference type="CDD" id="cd19773">
    <property type="entry name" value="Bbox2_TRIM23_C-IX_rpt1"/>
    <property type="match status" value="1"/>
</dbReference>
<comment type="catalytic activity">
    <reaction evidence="1">
        <text>S-ubiquitinyl-[E2 ubiquitin-conjugating enzyme]-L-cysteine + [acceptor protein]-L-lysine = [E2 ubiquitin-conjugating enzyme]-L-cysteine + N(6)-ubiquitinyl-[acceptor protein]-L-lysine.</text>
        <dbReference type="EC" id="2.3.2.27"/>
    </reaction>
</comment>
<evidence type="ECO:0000256" key="1">
    <source>
        <dbReference type="ARBA" id="ARBA00000900"/>
    </source>
</evidence>
<evidence type="ECO:0000259" key="17">
    <source>
        <dbReference type="PROSITE" id="PS50119"/>
    </source>
</evidence>
<name>A0A9Q1HBG3_HOLLE</name>
<evidence type="ECO:0000256" key="15">
    <source>
        <dbReference type="SAM" id="MobiDB-lite"/>
    </source>
</evidence>
<comment type="pathway">
    <text evidence="2">Protein modification; protein ubiquitination.</text>
</comment>
<feature type="binding site" evidence="12">
    <location>
        <begin position="526"/>
        <end position="530"/>
    </location>
    <ligand>
        <name>GTP</name>
        <dbReference type="ChEBI" id="CHEBI:37565"/>
    </ligand>
</feature>
<evidence type="ECO:0000256" key="10">
    <source>
        <dbReference type="ARBA" id="ARBA00023134"/>
    </source>
</evidence>
<dbReference type="PRINTS" id="PR00328">
    <property type="entry name" value="SAR1GTPBP"/>
</dbReference>
<evidence type="ECO:0000256" key="14">
    <source>
        <dbReference type="PROSITE-ProRule" id="PRU00024"/>
    </source>
</evidence>
<dbReference type="PANTHER" id="PTHR11711">
    <property type="entry name" value="ADP RIBOSYLATION FACTOR-RELATED"/>
    <property type="match status" value="1"/>
</dbReference>
<dbReference type="InterPro" id="IPR027417">
    <property type="entry name" value="P-loop_NTPase"/>
</dbReference>
<dbReference type="GO" id="GO:0005525">
    <property type="term" value="F:GTP binding"/>
    <property type="evidence" value="ECO:0007669"/>
    <property type="project" value="UniProtKB-KW"/>
</dbReference>
<evidence type="ECO:0000259" key="16">
    <source>
        <dbReference type="PROSITE" id="PS50089"/>
    </source>
</evidence>
<keyword evidence="7 14" id="KW-0863">Zinc-finger</keyword>
<evidence type="ECO:0000313" key="19">
    <source>
        <dbReference type="Proteomes" id="UP001152320"/>
    </source>
</evidence>
<dbReference type="EMBL" id="JAIZAY010000006">
    <property type="protein sequence ID" value="KAJ8039944.1"/>
    <property type="molecule type" value="Genomic_DNA"/>
</dbReference>
<accession>A0A9Q1HBG3</accession>
<dbReference type="SUPFAM" id="SSF57850">
    <property type="entry name" value="RING/U-box"/>
    <property type="match status" value="1"/>
</dbReference>
<dbReference type="GO" id="GO:0061630">
    <property type="term" value="F:ubiquitin protein ligase activity"/>
    <property type="evidence" value="ECO:0007669"/>
    <property type="project" value="UniProtKB-EC"/>
</dbReference>
<dbReference type="SMART" id="SM00502">
    <property type="entry name" value="BBC"/>
    <property type="match status" value="1"/>
</dbReference>
<evidence type="ECO:0000256" key="8">
    <source>
        <dbReference type="ARBA" id="ARBA00022786"/>
    </source>
</evidence>
<keyword evidence="5 13" id="KW-0479">Metal-binding</keyword>
<feature type="binding site" evidence="13">
    <location>
        <position position="448"/>
    </location>
    <ligand>
        <name>Mg(2+)</name>
        <dbReference type="ChEBI" id="CHEBI:18420"/>
    </ligand>
</feature>
<dbReference type="FunFam" id="3.40.50.300:FF:000486">
    <property type="entry name" value="E3 ubiquitin-protein ligase TRIM23"/>
    <property type="match status" value="1"/>
</dbReference>
<dbReference type="SUPFAM" id="SSF52540">
    <property type="entry name" value="P-loop containing nucleoside triphosphate hydrolases"/>
    <property type="match status" value="1"/>
</dbReference>
<proteinExistence type="inferred from homology"/>
<evidence type="ECO:0000256" key="9">
    <source>
        <dbReference type="ARBA" id="ARBA00022833"/>
    </source>
</evidence>
<evidence type="ECO:0000256" key="13">
    <source>
        <dbReference type="PIRSR" id="PIRSR606689-2"/>
    </source>
</evidence>
<keyword evidence="4" id="KW-0808">Transferase</keyword>
<dbReference type="InterPro" id="IPR001841">
    <property type="entry name" value="Znf_RING"/>
</dbReference>
<dbReference type="InterPro" id="IPR003649">
    <property type="entry name" value="Bbox_C"/>
</dbReference>
<dbReference type="NCBIfam" id="TIGR00231">
    <property type="entry name" value="small_GTP"/>
    <property type="match status" value="1"/>
</dbReference>
<dbReference type="PROSITE" id="PS51417">
    <property type="entry name" value="ARF"/>
    <property type="match status" value="1"/>
</dbReference>
<dbReference type="InterPro" id="IPR017907">
    <property type="entry name" value="Znf_RING_CS"/>
</dbReference>
<sequence>MFSNNIQAVPAMACGGTKLSGDVFHRNQDSKRKHAGSNLLECKVCNDTFCLQGAKVPRLLLCGHSFCHECLTKLGQHEDFLRCPFDRQVTPLADSGVWGLKKNFALLELLERLEANSESGLEERTSRQKKSHSRMSGMPCDEDENHEATVFCTVCNTHLCDACAVATHSTKTLARHKQVPLSEKSKEKTTCSQHPPHIVEYACMEKECVGDLLMCFVCKDYGRHQGHKHTPLGKAAEDTRATLTEAVLCTRPLLDKISDAVRKLKETIQHIEGSVQVIEDLDGVTETRRAPGTAEMARSKVRLYFQELNETLQRQQQVAFSVLDTHIRERLHFLRQYQEEFTNILSTLSTMSEDCDKLLCEDDAKVLQNGSDICNLLETLQLHQQHFLEVSERITLDASIPVTFTKDNRVHIGRKMEMRVVVLGLDQAGKTTILFKLKENEVINTIPTIGFNVETVEHRHLNFTIWDVGGHPKLRPLWRHYYLNTQALVFVVDSADVDRLEESYDELSALMSEKQLKDAVLLIFANKQQDKPNALSIDTITERLALQRLCYGRNWLIRPCNAKSGEGLWDGLEWLSQQLVAAGVMDLA</sequence>
<feature type="binding site" evidence="12">
    <location>
        <position position="470"/>
    </location>
    <ligand>
        <name>GTP</name>
        <dbReference type="ChEBI" id="CHEBI:37565"/>
    </ligand>
</feature>
<dbReference type="Pfam" id="PF00025">
    <property type="entry name" value="Arf"/>
    <property type="match status" value="1"/>
</dbReference>
<feature type="binding site" evidence="13">
    <location>
        <position position="431"/>
    </location>
    <ligand>
        <name>Mg(2+)</name>
        <dbReference type="ChEBI" id="CHEBI:18420"/>
    </ligand>
</feature>
<evidence type="ECO:0000256" key="4">
    <source>
        <dbReference type="ARBA" id="ARBA00022679"/>
    </source>
</evidence>
<keyword evidence="10 12" id="KW-0342">GTP-binding</keyword>
<dbReference type="InterPro" id="IPR005225">
    <property type="entry name" value="Small_GTP-bd"/>
</dbReference>
<evidence type="ECO:0000313" key="18">
    <source>
        <dbReference type="EMBL" id="KAJ8039944.1"/>
    </source>
</evidence>
<dbReference type="Pfam" id="PF13445">
    <property type="entry name" value="zf-RING_UBOX"/>
    <property type="match status" value="1"/>
</dbReference>
<dbReference type="SMART" id="SM00184">
    <property type="entry name" value="RING"/>
    <property type="match status" value="1"/>
</dbReference>
<dbReference type="SMART" id="SM00177">
    <property type="entry name" value="ARF"/>
    <property type="match status" value="1"/>
</dbReference>
<keyword evidence="19" id="KW-1185">Reference proteome</keyword>
<gene>
    <name evidence="18" type="ORF">HOLleu_14107</name>
</gene>
<comment type="caution">
    <text evidence="18">The sequence shown here is derived from an EMBL/GenBank/DDBJ whole genome shotgun (WGS) entry which is preliminary data.</text>
</comment>
<dbReference type="FunFam" id="3.30.40.10:FF:000130">
    <property type="entry name" value="E3 ubiquitin-protein ligase TRIM23"/>
    <property type="match status" value="1"/>
</dbReference>
<dbReference type="InterPro" id="IPR027370">
    <property type="entry name" value="Znf-RING_euk"/>
</dbReference>
<dbReference type="AlphaFoldDB" id="A0A9Q1HBG3"/>
<dbReference type="Gene3D" id="3.30.40.10">
    <property type="entry name" value="Zinc/RING finger domain, C3HC4 (zinc finger)"/>
    <property type="match status" value="1"/>
</dbReference>
<keyword evidence="13" id="KW-0460">Magnesium</keyword>
<dbReference type="Gene3D" id="3.30.160.60">
    <property type="entry name" value="Classic Zinc Finger"/>
    <property type="match status" value="1"/>
</dbReference>
<dbReference type="SMART" id="SM00336">
    <property type="entry name" value="BBOX"/>
    <property type="match status" value="2"/>
</dbReference>
<keyword evidence="6 12" id="KW-0547">Nucleotide-binding</keyword>
<organism evidence="18 19">
    <name type="scientific">Holothuria leucospilota</name>
    <name type="common">Black long sea cucumber</name>
    <name type="synonym">Mertensiothuria leucospilota</name>
    <dbReference type="NCBI Taxonomy" id="206669"/>
    <lineage>
        <taxon>Eukaryota</taxon>
        <taxon>Metazoa</taxon>
        <taxon>Echinodermata</taxon>
        <taxon>Eleutherozoa</taxon>
        <taxon>Echinozoa</taxon>
        <taxon>Holothuroidea</taxon>
        <taxon>Aspidochirotacea</taxon>
        <taxon>Aspidochirotida</taxon>
        <taxon>Holothuriidae</taxon>
        <taxon>Holothuria</taxon>
    </lineage>
</organism>
<evidence type="ECO:0000256" key="2">
    <source>
        <dbReference type="ARBA" id="ARBA00004906"/>
    </source>
</evidence>
<protein>
    <recommendedName>
        <fullName evidence="3">RING-type E3 ubiquitin transferase</fullName>
        <ecNumber evidence="3">2.3.2.27</ecNumber>
    </recommendedName>
</protein>
<dbReference type="GO" id="GO:0008270">
    <property type="term" value="F:zinc ion binding"/>
    <property type="evidence" value="ECO:0007669"/>
    <property type="project" value="UniProtKB-KW"/>
</dbReference>
<evidence type="ECO:0000256" key="5">
    <source>
        <dbReference type="ARBA" id="ARBA00022723"/>
    </source>
</evidence>
<dbReference type="PROSITE" id="PS50089">
    <property type="entry name" value="ZF_RING_2"/>
    <property type="match status" value="1"/>
</dbReference>
<evidence type="ECO:0000256" key="3">
    <source>
        <dbReference type="ARBA" id="ARBA00012483"/>
    </source>
</evidence>
<dbReference type="OrthoDB" id="2011769at2759"/>
<dbReference type="Gene3D" id="3.40.50.300">
    <property type="entry name" value="P-loop containing nucleotide triphosphate hydrolases"/>
    <property type="match status" value="1"/>
</dbReference>
<dbReference type="PROSITE" id="PS50119">
    <property type="entry name" value="ZF_BBOX"/>
    <property type="match status" value="1"/>
</dbReference>
<feature type="binding site" evidence="12">
    <location>
        <begin position="424"/>
        <end position="431"/>
    </location>
    <ligand>
        <name>GTP</name>
        <dbReference type="ChEBI" id="CHEBI:37565"/>
    </ligand>
</feature>
<keyword evidence="8" id="KW-0833">Ubl conjugation pathway</keyword>
<dbReference type="InterPro" id="IPR013083">
    <property type="entry name" value="Znf_RING/FYVE/PHD"/>
</dbReference>
<dbReference type="Pfam" id="PF00643">
    <property type="entry name" value="zf-B_box"/>
    <property type="match status" value="1"/>
</dbReference>
<dbReference type="PROSITE" id="PS00518">
    <property type="entry name" value="ZF_RING_1"/>
    <property type="match status" value="1"/>
</dbReference>
<dbReference type="InterPro" id="IPR000315">
    <property type="entry name" value="Znf_B-box"/>
</dbReference>
<dbReference type="InterPro" id="IPR024156">
    <property type="entry name" value="Small_GTPase_ARF"/>
</dbReference>
<keyword evidence="9" id="KW-0862">Zinc</keyword>
<dbReference type="SMART" id="SM00178">
    <property type="entry name" value="SAR"/>
    <property type="match status" value="1"/>
</dbReference>
<dbReference type="InterPro" id="IPR006689">
    <property type="entry name" value="Small_GTPase_ARF/SAR"/>
</dbReference>
<feature type="region of interest" description="Disordered" evidence="15">
    <location>
        <begin position="118"/>
        <end position="139"/>
    </location>
</feature>
<dbReference type="Gene3D" id="4.10.830.40">
    <property type="match status" value="1"/>
</dbReference>
<evidence type="ECO:0000256" key="11">
    <source>
        <dbReference type="ARBA" id="ARBA00061142"/>
    </source>
</evidence>
<dbReference type="Proteomes" id="UP001152320">
    <property type="component" value="Chromosome 6"/>
</dbReference>
<evidence type="ECO:0000256" key="7">
    <source>
        <dbReference type="ARBA" id="ARBA00022771"/>
    </source>
</evidence>
<dbReference type="SUPFAM" id="SSF57845">
    <property type="entry name" value="B-box zinc-binding domain"/>
    <property type="match status" value="1"/>
</dbReference>
<feature type="domain" description="RING-type" evidence="16">
    <location>
        <begin position="42"/>
        <end position="87"/>
    </location>
</feature>
<comment type="similarity">
    <text evidence="11">In the C-terminal section; belongs to the small GTPase superfamily. Arf family.</text>
</comment>
<evidence type="ECO:0000256" key="12">
    <source>
        <dbReference type="PIRSR" id="PIRSR606689-1"/>
    </source>
</evidence>
<reference evidence="18" key="1">
    <citation type="submission" date="2021-10" db="EMBL/GenBank/DDBJ databases">
        <title>Tropical sea cucumber genome reveals ecological adaptation and Cuvierian tubules defense mechanism.</title>
        <authorList>
            <person name="Chen T."/>
        </authorList>
    </citation>
    <scope>NUCLEOTIDE SEQUENCE</scope>
    <source>
        <strain evidence="18">Nanhai2018</strain>
        <tissue evidence="18">Muscle</tissue>
    </source>
</reference>
<dbReference type="CDD" id="cd19774">
    <property type="entry name" value="Bbox2_TRIM23_C-IX_rpt2"/>
    <property type="match status" value="1"/>
</dbReference>
<feature type="domain" description="B box-type" evidence="17">
    <location>
        <begin position="135"/>
        <end position="181"/>
    </location>
</feature>